<dbReference type="InterPro" id="IPR011051">
    <property type="entry name" value="RmlC_Cupin_sf"/>
</dbReference>
<feature type="compositionally biased region" description="Basic residues" evidence="9">
    <location>
        <begin position="416"/>
        <end position="430"/>
    </location>
</feature>
<feature type="compositionally biased region" description="Polar residues" evidence="9">
    <location>
        <begin position="160"/>
        <end position="180"/>
    </location>
</feature>
<dbReference type="InterPro" id="IPR023214">
    <property type="entry name" value="HAD_sf"/>
</dbReference>
<feature type="compositionally biased region" description="Basic and acidic residues" evidence="9">
    <location>
        <begin position="253"/>
        <end position="267"/>
    </location>
</feature>
<evidence type="ECO:0000256" key="5">
    <source>
        <dbReference type="ARBA" id="ARBA00023242"/>
    </source>
</evidence>
<comment type="similarity">
    <text evidence="2">Belongs to the CENP-C/MIF2 family.</text>
</comment>
<evidence type="ECO:0000256" key="9">
    <source>
        <dbReference type="SAM" id="MobiDB-lite"/>
    </source>
</evidence>
<evidence type="ECO:0000259" key="11">
    <source>
        <dbReference type="Pfam" id="PF15624"/>
    </source>
</evidence>
<dbReference type="Pfam" id="PF03881">
    <property type="entry name" value="Fructosamin_kin"/>
    <property type="match status" value="1"/>
</dbReference>
<dbReference type="PANTHER" id="PTHR12149:SF8">
    <property type="entry name" value="PROTEIN-RIBULOSAMINE 3-KINASE"/>
    <property type="match status" value="1"/>
</dbReference>
<dbReference type="InterPro" id="IPR025974">
    <property type="entry name" value="Mif2/CENP-C_cupin"/>
</dbReference>
<feature type="domain" description="Mif2/CENP-C cupin" evidence="10">
    <location>
        <begin position="495"/>
        <end position="579"/>
    </location>
</feature>
<dbReference type="Pfam" id="PF13242">
    <property type="entry name" value="Hydrolase_like"/>
    <property type="match status" value="1"/>
</dbReference>
<dbReference type="GO" id="GO:0005634">
    <property type="term" value="C:nucleus"/>
    <property type="evidence" value="ECO:0007669"/>
    <property type="project" value="UniProtKB-SubCell"/>
</dbReference>
<evidence type="ECO:0000313" key="12">
    <source>
        <dbReference type="EMBL" id="RFU33424.1"/>
    </source>
</evidence>
<dbReference type="CDD" id="cd06993">
    <property type="entry name" value="cupin_CENP-C_C"/>
    <property type="match status" value="1"/>
</dbReference>
<dbReference type="Gene3D" id="3.90.1200.10">
    <property type="match status" value="1"/>
</dbReference>
<gene>
    <name evidence="12" type="ORF">B7463_g2970</name>
</gene>
<evidence type="ECO:0000313" key="13">
    <source>
        <dbReference type="Proteomes" id="UP000258309"/>
    </source>
</evidence>
<dbReference type="SUPFAM" id="SSF56112">
    <property type="entry name" value="Protein kinase-like (PK-like)"/>
    <property type="match status" value="1"/>
</dbReference>
<dbReference type="Pfam" id="PF11699">
    <property type="entry name" value="CENP-C_C"/>
    <property type="match status" value="1"/>
</dbReference>
<feature type="compositionally biased region" description="Polar residues" evidence="9">
    <location>
        <begin position="51"/>
        <end position="70"/>
    </location>
</feature>
<feature type="compositionally biased region" description="Polar residues" evidence="9">
    <location>
        <begin position="190"/>
        <end position="199"/>
    </location>
</feature>
<protein>
    <recommendedName>
        <fullName evidence="3">protein-ribulosamine 3-kinase</fullName>
        <ecNumber evidence="3">2.7.1.172</ecNumber>
    </recommendedName>
    <alternativeName>
        <fullName evidence="8">CENP-C homolog</fullName>
    </alternativeName>
</protein>
<evidence type="ECO:0000256" key="6">
    <source>
        <dbReference type="ARBA" id="ARBA00048655"/>
    </source>
</evidence>
<feature type="region of interest" description="Disordered" evidence="9">
    <location>
        <begin position="409"/>
        <end position="459"/>
    </location>
</feature>
<evidence type="ECO:0000259" key="10">
    <source>
        <dbReference type="Pfam" id="PF11699"/>
    </source>
</evidence>
<dbReference type="NCBIfam" id="TIGR01460">
    <property type="entry name" value="HAD-SF-IIA"/>
    <property type="match status" value="1"/>
</dbReference>
<feature type="domain" description="Mif2 N-terminal" evidence="11">
    <location>
        <begin position="18"/>
        <end position="143"/>
    </location>
</feature>
<dbReference type="FunFam" id="2.60.120.10:FF:000033">
    <property type="entry name" value="Centromere protein C 1"/>
    <property type="match status" value="1"/>
</dbReference>
<name>A0A3E2HJ19_SCYLI</name>
<feature type="compositionally biased region" description="Acidic residues" evidence="9">
    <location>
        <begin position="204"/>
        <end position="214"/>
    </location>
</feature>
<dbReference type="SUPFAM" id="SSF51182">
    <property type="entry name" value="RmlC-like cupins"/>
    <property type="match status" value="1"/>
</dbReference>
<comment type="function">
    <text evidence="7">Component of the kinetochore, a multiprotein complex that assembles on centromeric DNA and attaches chromosomes to spindle microtubules, mediating chromosome segregation and sister chromatid segregation during meiosis and mitosis. Component of the inner kinetochore constitutive centromere-associated network (CCAN), which serves as a structural platform for outer kinetochore assembly.</text>
</comment>
<dbReference type="InterPro" id="IPR036412">
    <property type="entry name" value="HAD-like_sf"/>
</dbReference>
<dbReference type="Gene3D" id="3.40.50.1000">
    <property type="entry name" value="HAD superfamily/HAD-like"/>
    <property type="match status" value="2"/>
</dbReference>
<dbReference type="Pfam" id="PF15624">
    <property type="entry name" value="Mif2_N"/>
    <property type="match status" value="1"/>
</dbReference>
<comment type="catalytic activity">
    <reaction evidence="6">
        <text>N(6)-D-ribulosyl-L-lysyl-[protein] + ATP = N(6)-(3-O-phospho-D-ribulosyl)-L-lysyl-[protein] + ADP + H(+)</text>
        <dbReference type="Rhea" id="RHEA:48432"/>
        <dbReference type="Rhea" id="RHEA-COMP:12103"/>
        <dbReference type="Rhea" id="RHEA-COMP:12104"/>
        <dbReference type="ChEBI" id="CHEBI:15378"/>
        <dbReference type="ChEBI" id="CHEBI:30616"/>
        <dbReference type="ChEBI" id="CHEBI:90418"/>
        <dbReference type="ChEBI" id="CHEBI:90420"/>
        <dbReference type="ChEBI" id="CHEBI:456216"/>
        <dbReference type="EC" id="2.7.1.172"/>
    </reaction>
    <physiologicalReaction direction="left-to-right" evidence="6">
        <dbReference type="Rhea" id="RHEA:48433"/>
    </physiologicalReaction>
</comment>
<evidence type="ECO:0000256" key="2">
    <source>
        <dbReference type="ARBA" id="ARBA00010291"/>
    </source>
</evidence>
<dbReference type="Gene3D" id="2.60.120.10">
    <property type="entry name" value="Jelly Rolls"/>
    <property type="match status" value="1"/>
</dbReference>
<dbReference type="InterPro" id="IPR016477">
    <property type="entry name" value="Fructo-/Ketosamine-3-kinase"/>
</dbReference>
<dbReference type="GO" id="GO:0102193">
    <property type="term" value="F:protein-ribulosamine 3-kinase activity"/>
    <property type="evidence" value="ECO:0007669"/>
    <property type="project" value="UniProtKB-EC"/>
</dbReference>
<reference evidence="12 13" key="1">
    <citation type="submission" date="2018-05" db="EMBL/GenBank/DDBJ databases">
        <title>Draft genome sequence of Scytalidium lignicola DSM 105466, a ubiquitous saprotrophic fungus.</title>
        <authorList>
            <person name="Buettner E."/>
            <person name="Gebauer A.M."/>
            <person name="Hofrichter M."/>
            <person name="Liers C."/>
            <person name="Kellner H."/>
        </authorList>
    </citation>
    <scope>NUCLEOTIDE SEQUENCE [LARGE SCALE GENOMIC DNA]</scope>
    <source>
        <strain evidence="12 13">DSM 105466</strain>
    </source>
</reference>
<dbReference type="STRING" id="5539.A0A3E2HJ19"/>
<accession>A0A3E2HJ19</accession>
<dbReference type="PANTHER" id="PTHR12149">
    <property type="entry name" value="FRUCTOSAMINE 3 KINASE-RELATED PROTEIN"/>
    <property type="match status" value="1"/>
</dbReference>
<feature type="compositionally biased region" description="Basic and acidic residues" evidence="9">
    <location>
        <begin position="27"/>
        <end position="50"/>
    </location>
</feature>
<evidence type="ECO:0000256" key="7">
    <source>
        <dbReference type="ARBA" id="ARBA00057947"/>
    </source>
</evidence>
<dbReference type="OrthoDB" id="1939643at2759"/>
<dbReference type="InterPro" id="IPR028929">
    <property type="entry name" value="Mif2_N"/>
</dbReference>
<feature type="compositionally biased region" description="Low complexity" evidence="9">
    <location>
        <begin position="119"/>
        <end position="131"/>
    </location>
</feature>
<feature type="region of interest" description="Disordered" evidence="9">
    <location>
        <begin position="1"/>
        <end position="93"/>
    </location>
</feature>
<keyword evidence="4" id="KW-0238">DNA-binding</keyword>
<feature type="non-terminal residue" evidence="12">
    <location>
        <position position="1"/>
    </location>
</feature>
<dbReference type="NCBIfam" id="TIGR01456">
    <property type="entry name" value="CECR5"/>
    <property type="match status" value="1"/>
</dbReference>
<dbReference type="InterPro" id="IPR011009">
    <property type="entry name" value="Kinase-like_dom_sf"/>
</dbReference>
<evidence type="ECO:0000256" key="1">
    <source>
        <dbReference type="ARBA" id="ARBA00004123"/>
    </source>
</evidence>
<proteinExistence type="inferred from homology"/>
<dbReference type="Pfam" id="PF13344">
    <property type="entry name" value="Hydrolase_6"/>
    <property type="match status" value="1"/>
</dbReference>
<evidence type="ECO:0000256" key="4">
    <source>
        <dbReference type="ARBA" id="ARBA00023125"/>
    </source>
</evidence>
<dbReference type="InterPro" id="IPR014710">
    <property type="entry name" value="RmlC-like_jellyroll"/>
</dbReference>
<evidence type="ECO:0000256" key="8">
    <source>
        <dbReference type="ARBA" id="ARBA00075033"/>
    </source>
</evidence>
<dbReference type="GO" id="GO:0019237">
    <property type="term" value="F:centromeric DNA binding"/>
    <property type="evidence" value="ECO:0007669"/>
    <property type="project" value="UniProtKB-ARBA"/>
</dbReference>
<comment type="subcellular location">
    <subcellularLocation>
        <location evidence="1">Nucleus</location>
    </subcellularLocation>
</comment>
<comment type="caution">
    <text evidence="12">The sequence shown here is derived from an EMBL/GenBank/DDBJ whole genome shotgun (WGS) entry which is preliminary data.</text>
</comment>
<sequence length="1474" mass="166555">MASASPPRRKPRENQFLKTGITIPDSGIRDEHGLEPMDHLFSSPEKEVPKSNRSTKISNGTRKSADATISSEEDMDVGDSTIPEPTAVLTERKRASIRLPPVAKSPIKTFLQSPARRNPSLGPLSSPSRGPVTTPRVARKLDFGVDDLVQPTEKEISESPVASITKSANRSLGNGINLTPSKKPHAVATEQRQQQNNVANMVEYAEESAEDDSADYVNYDDGGEEEPIDQIEDPQEEDERESEPEPTPEPEPINEKVGSKRKEREPVATETAVKRGKGQPPRQPNEARQQSEEGTPPKKARTAKEQPSKVAPKPQTSKLASRKKELPAVTEVASPEIIRAPPMPRRNRGLFILRRETPDGFQQTRSGRTSVKPVAWWKNERIEYDEEEAVDGRMRFVLPKIKEVVRADEVEETKRPRTKSKKDGKSRKRQHDSESEDDDDDDEAEPWESEPGRFVGEIRGWDPEDAYGYDAELVEEEIALSSAAIVTGEIAGASFRFAKTLSLPFFGSGVVDLPPGAVKKPKNSRRMQMVFFVFYGRVQVTVNDNTFRIGKGGMWQVPRGNFYSILNDYEKPARIFFSQGCDMEEEQPESSSISYCLDDSTMVHEEALAQTLTPILNLEPGSAKVLSHGGSGFAATLKVTGRVDGEEKEFFVKKGLGENARIMFTGEHESLNAIHDAVPLLCPRSYAYGRISVHSPLPGNMKHKPSSYFLATDFLHLSARFRVPDYAQTIKVDPKAPSLPQKLAQLHSTPAPSKDFGFPVPTCCGSTIQNNTPKPGGTWAEFYANNRLMHILNQCEEEYGTDSSLRNLVERTVTTIVPRLLGNLKIEPVVVHGDLWSGNFGVVVVKGENGKSDSLQEMIFDPSSCYAHSEYEFGIMKMFGGFERQFYAEYWRHKPKDEPAHEWDDRVELYELSDIDALIRLWKISPPESLSPIWWELQEQCNGNYEETPWEENYPNKLINNSLNDKGRAMANLKPSSQEDDKTPPISVLVTSPEGRPLEKTRSSMNQQKTPSLIRRMTTFGQAKKEVHDIDWLIQHNSLKEAKKLIAKRTHPENRSENWEFLDLRGGEKSGIAFAFDVDGVLLNKKGKLIGAHETIKFLQRSKIPYIFLTNRGGSCETALAEFLSSILLIRVDWRQVVQSHTPFDKLARKYRKKNVLMIGGRLGNSVRDLSERYSFKNVFTPADIYSAYPSKYPHGDRTGADAAMVKYCRENQLKINAILVWSSYYKSTPDIPLIIDILSEEGKPFTSSKKTDHNMGDQQDGQPRLYICNPDLIYKGKYPQNETFNNSFCSSLEAMWDHKTRGTAKLEYTLFGKPSQDFFKYGEEVLHDWNEILTSEKVFHDLHAYPGPHIPPAPKNPQPIKTVYMIGDQVDTDIQGAMAYKSRYGYKWKSVLVETGRYAPGTIPRVWPTNIVYGVMDAAEWAMQQEGWTRFSPQDERENREEMKRECSEMKKTDLNEHFMYMANNSRTEDEWA</sequence>
<dbReference type="Proteomes" id="UP000258309">
    <property type="component" value="Unassembled WGS sequence"/>
</dbReference>
<keyword evidence="13" id="KW-1185">Reference proteome</keyword>
<feature type="non-terminal residue" evidence="12">
    <location>
        <position position="1474"/>
    </location>
</feature>
<evidence type="ECO:0000256" key="3">
    <source>
        <dbReference type="ARBA" id="ARBA00011961"/>
    </source>
</evidence>
<feature type="region of interest" description="Disordered" evidence="9">
    <location>
        <begin position="107"/>
        <end position="329"/>
    </location>
</feature>
<dbReference type="EMBL" id="NCSJ02000036">
    <property type="protein sequence ID" value="RFU33424.1"/>
    <property type="molecule type" value="Genomic_DNA"/>
</dbReference>
<dbReference type="EC" id="2.7.1.172" evidence="3"/>
<dbReference type="InterPro" id="IPR006353">
    <property type="entry name" value="HAD-SF_hydro_IIA_CECR5"/>
</dbReference>
<feature type="compositionally biased region" description="Acidic residues" evidence="9">
    <location>
        <begin position="221"/>
        <end position="248"/>
    </location>
</feature>
<dbReference type="GO" id="GO:0000779">
    <property type="term" value="C:condensed chromosome, centromeric region"/>
    <property type="evidence" value="ECO:0007669"/>
    <property type="project" value="UniProtKB-ARBA"/>
</dbReference>
<feature type="compositionally biased region" description="Acidic residues" evidence="9">
    <location>
        <begin position="434"/>
        <end position="448"/>
    </location>
</feature>
<dbReference type="InterPro" id="IPR006357">
    <property type="entry name" value="HAD-SF_hydro_IIA"/>
</dbReference>
<keyword evidence="5" id="KW-0539">Nucleus</keyword>
<organism evidence="12 13">
    <name type="scientific">Scytalidium lignicola</name>
    <name type="common">Hyphomycete</name>
    <dbReference type="NCBI Taxonomy" id="5539"/>
    <lineage>
        <taxon>Eukaryota</taxon>
        <taxon>Fungi</taxon>
        <taxon>Dikarya</taxon>
        <taxon>Ascomycota</taxon>
        <taxon>Pezizomycotina</taxon>
        <taxon>Leotiomycetes</taxon>
        <taxon>Leotiomycetes incertae sedis</taxon>
        <taxon>Scytalidium</taxon>
    </lineage>
</organism>
<dbReference type="SUPFAM" id="SSF56784">
    <property type="entry name" value="HAD-like"/>
    <property type="match status" value="1"/>
</dbReference>